<feature type="domain" description="Glucosyltransferase 3-like C-terminal" evidence="2">
    <location>
        <begin position="217"/>
        <end position="338"/>
    </location>
</feature>
<dbReference type="Pfam" id="PF26337">
    <property type="entry name" value="Gtf3_C"/>
    <property type="match status" value="1"/>
</dbReference>
<name>A0A7C5VJE1_9BACT</name>
<dbReference type="Gene3D" id="3.40.50.2000">
    <property type="entry name" value="Glycogen Phosphorylase B"/>
    <property type="match status" value="2"/>
</dbReference>
<proteinExistence type="predicted"/>
<dbReference type="GO" id="GO:0009103">
    <property type="term" value="P:lipopolysaccharide biosynthetic process"/>
    <property type="evidence" value="ECO:0007669"/>
    <property type="project" value="TreeGrafter"/>
</dbReference>
<evidence type="ECO:0000256" key="1">
    <source>
        <dbReference type="ARBA" id="ARBA00022679"/>
    </source>
</evidence>
<sequence>MHSKHDKRVYRSVQALAKSGKVLYQYISETEESVYEDGNITYIPIKWSEPKKMHPIIKLAKRRVLDDKILELIAKTDYDILYLHHFLPTKPIAPFRIAKERGKKVVYDVHEYHPQNFLADLPKPAAVIKENIVKRLFFAQLKLSDVLVFVSPDVVDDLNISTLGKPYMVIPNYAENVACPVLDVQQKWNNKTIVYVGKLARRLDEEKTLMKRLLAEGFTLEIIGMEDSCFADIPHIYTGFLPYEEMIKKISGATYSLVSFTTVGRKNYKNDLYSLPHKFYDSLAAGTPVIVKESFVSMSRIVKQLGVGVVVDPTDVEGSIRRIISAYEQYKQIVQNVLVHKQEFLWDEKKEEEFVEFVMF</sequence>
<protein>
    <submittedName>
        <fullName evidence="3">Glycosyl transferase family 1</fullName>
    </submittedName>
</protein>
<dbReference type="SUPFAM" id="SSF53756">
    <property type="entry name" value="UDP-Glycosyltransferase/glycogen phosphorylase"/>
    <property type="match status" value="1"/>
</dbReference>
<reference evidence="3" key="1">
    <citation type="journal article" date="2020" name="mSystems">
        <title>Genome- and Community-Level Interaction Insights into Carbon Utilization and Element Cycling Functions of Hydrothermarchaeota in Hydrothermal Sediment.</title>
        <authorList>
            <person name="Zhou Z."/>
            <person name="Liu Y."/>
            <person name="Xu W."/>
            <person name="Pan J."/>
            <person name="Luo Z.H."/>
            <person name="Li M."/>
        </authorList>
    </citation>
    <scope>NUCLEOTIDE SEQUENCE [LARGE SCALE GENOMIC DNA]</scope>
    <source>
        <strain evidence="3">SpSt-609</strain>
    </source>
</reference>
<dbReference type="PANTHER" id="PTHR46401">
    <property type="entry name" value="GLYCOSYLTRANSFERASE WBBK-RELATED"/>
    <property type="match status" value="1"/>
</dbReference>
<gene>
    <name evidence="3" type="ORF">ENT77_02470</name>
</gene>
<evidence type="ECO:0000259" key="2">
    <source>
        <dbReference type="Pfam" id="PF26337"/>
    </source>
</evidence>
<comment type="caution">
    <text evidence="3">The sequence shown here is derived from an EMBL/GenBank/DDBJ whole genome shotgun (WGS) entry which is preliminary data.</text>
</comment>
<dbReference type="AlphaFoldDB" id="A0A7C5VJE1"/>
<dbReference type="InterPro" id="IPR058592">
    <property type="entry name" value="Gtf3_C"/>
</dbReference>
<organism evidence="3">
    <name type="scientific">Fervidobacterium thailandense</name>
    <dbReference type="NCBI Taxonomy" id="1008305"/>
    <lineage>
        <taxon>Bacteria</taxon>
        <taxon>Thermotogati</taxon>
        <taxon>Thermotogota</taxon>
        <taxon>Thermotogae</taxon>
        <taxon>Thermotogales</taxon>
        <taxon>Fervidobacteriaceae</taxon>
        <taxon>Fervidobacterium</taxon>
    </lineage>
</organism>
<dbReference type="EMBL" id="DSZY01000012">
    <property type="protein sequence ID" value="HGU40048.1"/>
    <property type="molecule type" value="Genomic_DNA"/>
</dbReference>
<keyword evidence="1 3" id="KW-0808">Transferase</keyword>
<evidence type="ECO:0000313" key="3">
    <source>
        <dbReference type="EMBL" id="HGU40048.1"/>
    </source>
</evidence>
<accession>A0A7C5VJE1</accession>
<dbReference type="GO" id="GO:0016757">
    <property type="term" value="F:glycosyltransferase activity"/>
    <property type="evidence" value="ECO:0007669"/>
    <property type="project" value="TreeGrafter"/>
</dbReference>
<dbReference type="PANTHER" id="PTHR46401:SF2">
    <property type="entry name" value="GLYCOSYLTRANSFERASE WBBK-RELATED"/>
    <property type="match status" value="1"/>
</dbReference>